<dbReference type="Pfam" id="PF14223">
    <property type="entry name" value="Retrotran_gag_2"/>
    <property type="match status" value="1"/>
</dbReference>
<gene>
    <name evidence="2" type="ORF">CFOL_v3_03958</name>
</gene>
<evidence type="ECO:0008006" key="4">
    <source>
        <dbReference type="Google" id="ProtNLM"/>
    </source>
</evidence>
<accession>A0A1Q3AXH7</accession>
<sequence length="163" mass="18721">MTSFIQSLDYDLWDIVVFGLKMPKETMSKTRMRYDEKEKEMIKVNAKAKHIIFCALSSNGFDHISSCNSAKEIWDKLEDIDEEKNVEGATSCLMAPEESESDEEDASKGENEVSYGDFVEIVDRYTSIISSLKNKIKCLTFENNELKMNITMNENESKEKEIS</sequence>
<name>A0A1Q3AXH7_CEPFO</name>
<evidence type="ECO:0000256" key="1">
    <source>
        <dbReference type="SAM" id="MobiDB-lite"/>
    </source>
</evidence>
<protein>
    <recommendedName>
        <fullName evidence="4">UBN2 domain-containing protein</fullName>
    </recommendedName>
</protein>
<dbReference type="AlphaFoldDB" id="A0A1Q3AXH7"/>
<evidence type="ECO:0000313" key="2">
    <source>
        <dbReference type="EMBL" id="GAV60427.1"/>
    </source>
</evidence>
<keyword evidence="3" id="KW-1185">Reference proteome</keyword>
<dbReference type="PANTHER" id="PTHR34676:SF8">
    <property type="entry name" value="TRANSMEMBRANE PROTEIN"/>
    <property type="match status" value="1"/>
</dbReference>
<dbReference type="Proteomes" id="UP000187406">
    <property type="component" value="Unassembled WGS sequence"/>
</dbReference>
<dbReference type="EMBL" id="BDDD01000152">
    <property type="protein sequence ID" value="GAV60427.1"/>
    <property type="molecule type" value="Genomic_DNA"/>
</dbReference>
<dbReference type="PANTHER" id="PTHR34676">
    <property type="entry name" value="DUF4219 DOMAIN-CONTAINING PROTEIN-RELATED"/>
    <property type="match status" value="1"/>
</dbReference>
<dbReference type="InParanoid" id="A0A1Q3AXH7"/>
<organism evidence="2 3">
    <name type="scientific">Cephalotus follicularis</name>
    <name type="common">Albany pitcher plant</name>
    <dbReference type="NCBI Taxonomy" id="3775"/>
    <lineage>
        <taxon>Eukaryota</taxon>
        <taxon>Viridiplantae</taxon>
        <taxon>Streptophyta</taxon>
        <taxon>Embryophyta</taxon>
        <taxon>Tracheophyta</taxon>
        <taxon>Spermatophyta</taxon>
        <taxon>Magnoliopsida</taxon>
        <taxon>eudicotyledons</taxon>
        <taxon>Gunneridae</taxon>
        <taxon>Pentapetalae</taxon>
        <taxon>rosids</taxon>
        <taxon>fabids</taxon>
        <taxon>Oxalidales</taxon>
        <taxon>Cephalotaceae</taxon>
        <taxon>Cephalotus</taxon>
    </lineage>
</organism>
<reference evidence="3" key="1">
    <citation type="submission" date="2016-04" db="EMBL/GenBank/DDBJ databases">
        <title>Cephalotus genome sequencing.</title>
        <authorList>
            <person name="Fukushima K."/>
            <person name="Hasebe M."/>
            <person name="Fang X."/>
        </authorList>
    </citation>
    <scope>NUCLEOTIDE SEQUENCE [LARGE SCALE GENOMIC DNA]</scope>
    <source>
        <strain evidence="3">cv. St1</strain>
    </source>
</reference>
<comment type="caution">
    <text evidence="2">The sequence shown here is derived from an EMBL/GenBank/DDBJ whole genome shotgun (WGS) entry which is preliminary data.</text>
</comment>
<evidence type="ECO:0000313" key="3">
    <source>
        <dbReference type="Proteomes" id="UP000187406"/>
    </source>
</evidence>
<feature type="region of interest" description="Disordered" evidence="1">
    <location>
        <begin position="88"/>
        <end position="111"/>
    </location>
</feature>
<proteinExistence type="predicted"/>